<proteinExistence type="predicted"/>
<protein>
    <submittedName>
        <fullName evidence="2">Uncharacterized protein</fullName>
    </submittedName>
</protein>
<dbReference type="EMBL" id="FLYE01000034">
    <property type="protein sequence ID" value="SCA57193.1"/>
    <property type="molecule type" value="Genomic_DNA"/>
</dbReference>
<evidence type="ECO:0000313" key="3">
    <source>
        <dbReference type="Proteomes" id="UP000231658"/>
    </source>
</evidence>
<dbReference type="AlphaFoldDB" id="A0A1C3RIU9"/>
<organism evidence="2 3">
    <name type="scientific">Candidatus Terasakiella magnetica</name>
    <dbReference type="NCBI Taxonomy" id="1867952"/>
    <lineage>
        <taxon>Bacteria</taxon>
        <taxon>Pseudomonadati</taxon>
        <taxon>Pseudomonadota</taxon>
        <taxon>Alphaproteobacteria</taxon>
        <taxon>Rhodospirillales</taxon>
        <taxon>Terasakiellaceae</taxon>
        <taxon>Terasakiella</taxon>
    </lineage>
</organism>
<sequence length="163" mass="18790">MSTDKHLIAEIKHELDWAAEEVKRTETEVMKLEVDFNKSMEGQDDAEIKRLTEEKEHLQERIGLHDAYSLQRRAASRFAMLCHVFDIASMGNTSDTLCEQLSRFLFRSVDGEAENKDQHEKLLELAEALIAYFADGHSDEADHAIRSAWQDLEEMLRAIGRKI</sequence>
<dbReference type="OrthoDB" id="8447748at2"/>
<dbReference type="Proteomes" id="UP000231658">
    <property type="component" value="Unassembled WGS sequence"/>
</dbReference>
<keyword evidence="1" id="KW-0175">Coiled coil</keyword>
<accession>A0A1C3RIU9</accession>
<dbReference type="RefSeq" id="WP_069189230.1">
    <property type="nucleotide sequence ID" value="NZ_FLYE01000034.1"/>
</dbReference>
<evidence type="ECO:0000313" key="2">
    <source>
        <dbReference type="EMBL" id="SCA57193.1"/>
    </source>
</evidence>
<feature type="coiled-coil region" evidence="1">
    <location>
        <begin position="8"/>
        <end position="61"/>
    </location>
</feature>
<reference evidence="2 3" key="1">
    <citation type="submission" date="2016-07" db="EMBL/GenBank/DDBJ databases">
        <authorList>
            <person name="Lefevre C.T."/>
        </authorList>
    </citation>
    <scope>NUCLEOTIDE SEQUENCE [LARGE SCALE GENOMIC DNA]</scope>
    <source>
        <strain evidence="2">PR1</strain>
    </source>
</reference>
<name>A0A1C3RIU9_9PROT</name>
<keyword evidence="3" id="KW-1185">Reference proteome</keyword>
<evidence type="ECO:0000256" key="1">
    <source>
        <dbReference type="SAM" id="Coils"/>
    </source>
</evidence>
<gene>
    <name evidence="2" type="ORF">MTBPR1_40216</name>
</gene>